<gene>
    <name evidence="2" type="ORF">FF38_01860</name>
</gene>
<evidence type="ECO:0000313" key="2">
    <source>
        <dbReference type="EMBL" id="KNC25146.1"/>
    </source>
</evidence>
<keyword evidence="3" id="KW-1185">Reference proteome</keyword>
<evidence type="ECO:0000256" key="1">
    <source>
        <dbReference type="SAM" id="MobiDB-lite"/>
    </source>
</evidence>
<protein>
    <submittedName>
        <fullName evidence="2">Uncharacterized protein</fullName>
    </submittedName>
</protein>
<reference evidence="2 3" key="1">
    <citation type="journal article" date="2015" name="Nat. Commun.">
        <title>Lucilia cuprina genome unlocks parasitic fly biology to underpin future interventions.</title>
        <authorList>
            <person name="Anstead C.A."/>
            <person name="Korhonen P.K."/>
            <person name="Young N.D."/>
            <person name="Hall R.S."/>
            <person name="Jex A.R."/>
            <person name="Murali S.C."/>
            <person name="Hughes D.S."/>
            <person name="Lee S.F."/>
            <person name="Perry T."/>
            <person name="Stroehlein A.J."/>
            <person name="Ansell B.R."/>
            <person name="Breugelmans B."/>
            <person name="Hofmann A."/>
            <person name="Qu J."/>
            <person name="Dugan S."/>
            <person name="Lee S.L."/>
            <person name="Chao H."/>
            <person name="Dinh H."/>
            <person name="Han Y."/>
            <person name="Doddapaneni H.V."/>
            <person name="Worley K.C."/>
            <person name="Muzny D.M."/>
            <person name="Ioannidis P."/>
            <person name="Waterhouse R.M."/>
            <person name="Zdobnov E.M."/>
            <person name="James P.J."/>
            <person name="Bagnall N.H."/>
            <person name="Kotze A.C."/>
            <person name="Gibbs R.A."/>
            <person name="Richards S."/>
            <person name="Batterham P."/>
            <person name="Gasser R.B."/>
        </authorList>
    </citation>
    <scope>NUCLEOTIDE SEQUENCE [LARGE SCALE GENOMIC DNA]</scope>
    <source>
        <strain evidence="2 3">LS</strain>
        <tissue evidence="2">Full body</tissue>
    </source>
</reference>
<comment type="caution">
    <text evidence="2">The sequence shown here is derived from an EMBL/GenBank/DDBJ whole genome shotgun (WGS) entry which is preliminary data.</text>
</comment>
<feature type="region of interest" description="Disordered" evidence="1">
    <location>
        <begin position="380"/>
        <end position="399"/>
    </location>
</feature>
<sequence>MAVARERREQRLLVLGTDVVPGELLAVARAARLAHATSASRVGEQVVEQVAEIVRASEIGVPGAGDPRVVPVVVGHDGVAGAHRLDQGRVRAPDGVPVQVERAVEAQRLQAPAVEDRPGEAHLVGCRRADGDVVRIGVGVRAHHDQRHPAASRGPRGDDLEDGVLGDGTADHDAVGVGLEVQVAHRRDRCRRHRRGAVGDGLDPAAAEVASEIGRDDGVVADQDVAHETREAFVGQQDALLREAPPAAGPLHAVHVDHVRDAAKARHDVEDARVVAERQPDVAVAVVVRRVADGHEVEVRGALPAVARLGDEDAFDAVPPVGGDLALPVDLAVDDDVPPVVAQSHGLVGRQGVEDEAEFQRVRGAEVSHRALPGELVDVGRGGPRPCDAGRGAAQEAVG</sequence>
<dbReference type="AlphaFoldDB" id="A0A0L0BYT0"/>
<dbReference type="EMBL" id="JRES01001147">
    <property type="protein sequence ID" value="KNC25146.1"/>
    <property type="molecule type" value="Genomic_DNA"/>
</dbReference>
<proteinExistence type="predicted"/>
<feature type="non-terminal residue" evidence="2">
    <location>
        <position position="399"/>
    </location>
</feature>
<evidence type="ECO:0000313" key="3">
    <source>
        <dbReference type="Proteomes" id="UP000037069"/>
    </source>
</evidence>
<accession>A0A0L0BYT0</accession>
<name>A0A0L0BYT0_LUCCU</name>
<dbReference type="Proteomes" id="UP000037069">
    <property type="component" value="Unassembled WGS sequence"/>
</dbReference>
<organism evidence="2 3">
    <name type="scientific">Lucilia cuprina</name>
    <name type="common">Green bottle fly</name>
    <name type="synonym">Australian sheep blowfly</name>
    <dbReference type="NCBI Taxonomy" id="7375"/>
    <lineage>
        <taxon>Eukaryota</taxon>
        <taxon>Metazoa</taxon>
        <taxon>Ecdysozoa</taxon>
        <taxon>Arthropoda</taxon>
        <taxon>Hexapoda</taxon>
        <taxon>Insecta</taxon>
        <taxon>Pterygota</taxon>
        <taxon>Neoptera</taxon>
        <taxon>Endopterygota</taxon>
        <taxon>Diptera</taxon>
        <taxon>Brachycera</taxon>
        <taxon>Muscomorpha</taxon>
        <taxon>Oestroidea</taxon>
        <taxon>Calliphoridae</taxon>
        <taxon>Luciliinae</taxon>
        <taxon>Lucilia</taxon>
    </lineage>
</organism>